<organism evidence="1 2">
    <name type="scientific">Trema orientale</name>
    <name type="common">Charcoal tree</name>
    <name type="synonym">Celtis orientalis</name>
    <dbReference type="NCBI Taxonomy" id="63057"/>
    <lineage>
        <taxon>Eukaryota</taxon>
        <taxon>Viridiplantae</taxon>
        <taxon>Streptophyta</taxon>
        <taxon>Embryophyta</taxon>
        <taxon>Tracheophyta</taxon>
        <taxon>Spermatophyta</taxon>
        <taxon>Magnoliopsida</taxon>
        <taxon>eudicotyledons</taxon>
        <taxon>Gunneridae</taxon>
        <taxon>Pentapetalae</taxon>
        <taxon>rosids</taxon>
        <taxon>fabids</taxon>
        <taxon>Rosales</taxon>
        <taxon>Cannabaceae</taxon>
        <taxon>Trema</taxon>
    </lineage>
</organism>
<reference evidence="2" key="1">
    <citation type="submission" date="2016-06" db="EMBL/GenBank/DDBJ databases">
        <title>Parallel loss of symbiosis genes in relatives of nitrogen-fixing non-legume Parasponia.</title>
        <authorList>
            <person name="Van Velzen R."/>
            <person name="Holmer R."/>
            <person name="Bu F."/>
            <person name="Rutten L."/>
            <person name="Van Zeijl A."/>
            <person name="Liu W."/>
            <person name="Santuari L."/>
            <person name="Cao Q."/>
            <person name="Sharma T."/>
            <person name="Shen D."/>
            <person name="Roswanjaya Y."/>
            <person name="Wardhani T."/>
            <person name="Kalhor M.S."/>
            <person name="Jansen J."/>
            <person name="Van den Hoogen J."/>
            <person name="Gungor B."/>
            <person name="Hartog M."/>
            <person name="Hontelez J."/>
            <person name="Verver J."/>
            <person name="Yang W.-C."/>
            <person name="Schijlen E."/>
            <person name="Repin R."/>
            <person name="Schilthuizen M."/>
            <person name="Schranz E."/>
            <person name="Heidstra R."/>
            <person name="Miyata K."/>
            <person name="Fedorova E."/>
            <person name="Kohlen W."/>
            <person name="Bisseling T."/>
            <person name="Smit S."/>
            <person name="Geurts R."/>
        </authorList>
    </citation>
    <scope>NUCLEOTIDE SEQUENCE [LARGE SCALE GENOMIC DNA]</scope>
    <source>
        <strain evidence="2">cv. RG33-2</strain>
    </source>
</reference>
<dbReference type="InParanoid" id="A0A2P5EJM7"/>
<proteinExistence type="predicted"/>
<protein>
    <submittedName>
        <fullName evidence="1">Uncharacterized protein</fullName>
    </submittedName>
</protein>
<keyword evidence="2" id="KW-1185">Reference proteome</keyword>
<evidence type="ECO:0000313" key="1">
    <source>
        <dbReference type="EMBL" id="PON85744.1"/>
    </source>
</evidence>
<feature type="non-terminal residue" evidence="1">
    <location>
        <position position="1"/>
    </location>
</feature>
<dbReference type="EMBL" id="JXTC01000143">
    <property type="protein sequence ID" value="PON85744.1"/>
    <property type="molecule type" value="Genomic_DNA"/>
</dbReference>
<sequence>QRRKQRDTCRVSREFLKLDWSKNDTPPIVRRGLEHGCIMRHVLTCTQTKYDQTTNQSLRARVGWFVHVGSLETRAIHRKTMTFTATIYTPLLPFNYRFVPHLSSKLRTSHLHLHLHHRLPSPNSVRCFSTPSGLILTNLLLCPSPLFSSSHSG</sequence>
<gene>
    <name evidence="1" type="ORF">TorRG33x02_184740</name>
</gene>
<accession>A0A2P5EJM7</accession>
<dbReference type="AlphaFoldDB" id="A0A2P5EJM7"/>
<dbReference type="Proteomes" id="UP000237000">
    <property type="component" value="Unassembled WGS sequence"/>
</dbReference>
<evidence type="ECO:0000313" key="2">
    <source>
        <dbReference type="Proteomes" id="UP000237000"/>
    </source>
</evidence>
<comment type="caution">
    <text evidence="1">The sequence shown here is derived from an EMBL/GenBank/DDBJ whole genome shotgun (WGS) entry which is preliminary data.</text>
</comment>
<name>A0A2P5EJM7_TREOI</name>